<evidence type="ECO:0000256" key="1">
    <source>
        <dbReference type="SAM" id="MobiDB-lite"/>
    </source>
</evidence>
<dbReference type="InterPro" id="IPR025549">
    <property type="entry name" value="YjzC"/>
</dbReference>
<comment type="caution">
    <text evidence="2">The sequence shown here is derived from an EMBL/GenBank/DDBJ whole genome shotgun (WGS) entry which is preliminary data.</text>
</comment>
<dbReference type="Proteomes" id="UP000234748">
    <property type="component" value="Unassembled WGS sequence"/>
</dbReference>
<dbReference type="OrthoDB" id="5244304at2"/>
<keyword evidence="3" id="KW-1185">Reference proteome</keyword>
<dbReference type="RefSeq" id="WP_101641147.1">
    <property type="nucleotide sequence ID" value="NZ_PGUY01000022.1"/>
</dbReference>
<dbReference type="Pfam" id="PF14168">
    <property type="entry name" value="YjzC"/>
    <property type="match status" value="1"/>
</dbReference>
<sequence length="61" mass="6760">MGQNNRFKPGNKAPNNGTYVEVGVGGSMVIDPRTIHLKAGDPFPETSNHERQWIHAPKPQH</sequence>
<organism evidence="2 3">
    <name type="scientific">Peribacillus deserti</name>
    <dbReference type="NCBI Taxonomy" id="673318"/>
    <lineage>
        <taxon>Bacteria</taxon>
        <taxon>Bacillati</taxon>
        <taxon>Bacillota</taxon>
        <taxon>Bacilli</taxon>
        <taxon>Bacillales</taxon>
        <taxon>Bacillaceae</taxon>
        <taxon>Peribacillus</taxon>
    </lineage>
</organism>
<protein>
    <submittedName>
        <fullName evidence="2">YjzC family protein</fullName>
    </submittedName>
</protein>
<reference evidence="2 3" key="1">
    <citation type="submission" date="2017-11" db="EMBL/GenBank/DDBJ databases">
        <title>Comparitive Functional Genomics of Dry Heat Resistant strains isolated from the Viking Spacecraft.</title>
        <authorList>
            <person name="Seuylemezian A."/>
            <person name="Cooper K."/>
            <person name="Vaishampayan P."/>
        </authorList>
    </citation>
    <scope>NUCLEOTIDE SEQUENCE [LARGE SCALE GENOMIC DNA]</scope>
    <source>
        <strain evidence="2 3">V1-29</strain>
    </source>
</reference>
<proteinExistence type="predicted"/>
<name>A0A2N5M7P9_9BACI</name>
<dbReference type="EMBL" id="PGUY01000022">
    <property type="protein sequence ID" value="PLT30394.1"/>
    <property type="molecule type" value="Genomic_DNA"/>
</dbReference>
<dbReference type="AlphaFoldDB" id="A0A2N5M7P9"/>
<evidence type="ECO:0000313" key="3">
    <source>
        <dbReference type="Proteomes" id="UP000234748"/>
    </source>
</evidence>
<evidence type="ECO:0000313" key="2">
    <source>
        <dbReference type="EMBL" id="PLT30394.1"/>
    </source>
</evidence>
<accession>A0A2N5M7P9</accession>
<feature type="region of interest" description="Disordered" evidence="1">
    <location>
        <begin position="39"/>
        <end position="61"/>
    </location>
</feature>
<gene>
    <name evidence="2" type="ORF">CUU66_07945</name>
</gene>